<proteinExistence type="predicted"/>
<comment type="caution">
    <text evidence="1">The sequence shown here is derived from an EMBL/GenBank/DDBJ whole genome shotgun (WGS) entry which is preliminary data.</text>
</comment>
<organism evidence="1 2">
    <name type="scientific">Clitoria ternatea</name>
    <name type="common">Butterfly pea</name>
    <dbReference type="NCBI Taxonomy" id="43366"/>
    <lineage>
        <taxon>Eukaryota</taxon>
        <taxon>Viridiplantae</taxon>
        <taxon>Streptophyta</taxon>
        <taxon>Embryophyta</taxon>
        <taxon>Tracheophyta</taxon>
        <taxon>Spermatophyta</taxon>
        <taxon>Magnoliopsida</taxon>
        <taxon>eudicotyledons</taxon>
        <taxon>Gunneridae</taxon>
        <taxon>Pentapetalae</taxon>
        <taxon>rosids</taxon>
        <taxon>fabids</taxon>
        <taxon>Fabales</taxon>
        <taxon>Fabaceae</taxon>
        <taxon>Papilionoideae</taxon>
        <taxon>50 kb inversion clade</taxon>
        <taxon>NPAAA clade</taxon>
        <taxon>indigoferoid/millettioid clade</taxon>
        <taxon>Phaseoleae</taxon>
        <taxon>Clitoria</taxon>
    </lineage>
</organism>
<dbReference type="Gene3D" id="3.20.19.10">
    <property type="entry name" value="Aconitase, domain 4"/>
    <property type="match status" value="1"/>
</dbReference>
<protein>
    <submittedName>
        <fullName evidence="1">Uncharacterized protein</fullName>
    </submittedName>
</protein>
<evidence type="ECO:0000313" key="2">
    <source>
        <dbReference type="Proteomes" id="UP001359559"/>
    </source>
</evidence>
<accession>A0AAN9JIY3</accession>
<name>A0AAN9JIY3_CLITE</name>
<reference evidence="1 2" key="1">
    <citation type="submission" date="2024-01" db="EMBL/GenBank/DDBJ databases">
        <title>The genomes of 5 underutilized Papilionoideae crops provide insights into root nodulation and disease resistance.</title>
        <authorList>
            <person name="Yuan L."/>
        </authorList>
    </citation>
    <scope>NUCLEOTIDE SEQUENCE [LARGE SCALE GENOMIC DNA]</scope>
    <source>
        <strain evidence="1">LY-2023</strain>
        <tissue evidence="1">Leaf</tissue>
    </source>
</reference>
<sequence>MESHVNLHVIPKSNPSSDTPKEFPLGECFSINFCYTHINQSNTHMPTTISFNKSLILPWCILILCDQVEIDDPYSTIVLLLHGILRSLPISLELLDSILPTIGDCARDMIEHNVDDRELLEMDVVIRVITPSIQVSDEDFLDGSIGMLVNSLEKLGTDSEEFLDSFCLEQCAICLEEFYRGSLSLSSSLLSESTKLIRPNCFHEQEKVERIAIACSTLEMVLPLITFLPPGRIHKDSPAANYLLDHGVNHKDFNSFGSL</sequence>
<evidence type="ECO:0000313" key="1">
    <source>
        <dbReference type="EMBL" id="KAK7300070.1"/>
    </source>
</evidence>
<dbReference type="InterPro" id="IPR015928">
    <property type="entry name" value="Aconitase/3IPM_dehydase_swvl"/>
</dbReference>
<dbReference type="Proteomes" id="UP001359559">
    <property type="component" value="Unassembled WGS sequence"/>
</dbReference>
<dbReference type="EMBL" id="JAYKXN010000003">
    <property type="protein sequence ID" value="KAK7300070.1"/>
    <property type="molecule type" value="Genomic_DNA"/>
</dbReference>
<keyword evidence="2" id="KW-1185">Reference proteome</keyword>
<dbReference type="AlphaFoldDB" id="A0AAN9JIY3"/>
<gene>
    <name evidence="1" type="ORF">RJT34_10902</name>
</gene>